<sequence length="522" mass="57956">MCGALHELQSCSLTSGRSGGVLHVSWTCSQPCGARGAAVHASGAMRSDTRAATNLKLIGWCLLYKDHDPFSFHSSIPFKSKLKKWVRERERSRKRNFSTDFKSAPREGSGQLKINQLKINSDGKQVNVASSVQSAILYDCDAEALSNSIRPSQSYSPTIKWRCCPRLVQFHGFRSVEVLLDTLPKCPKNCPAAKGDSVQISLSRRVSFFMMKPRLCPSQDQSSPVKGSLGFWPSPLRSTSCFSPRTLFPLLEARSWQEAKSNLVTLSSEDRYSTEKASSVQSAILYDCDAEALSNSIRPSQSYSPTIKWRCCPRLVQFHGFRSVEVLLDTPPKCPKNCPAAKEDSVQISLSRRVSFFMMKPRLCPSQDQSSPVQSRRPLGFGQVLSDQPAASRLEHCELVPVIFKDSFSAGGWTIWVTVLILSHKSGLGTGLGLVFPLLEARLWQEAKSNLVTVALGKDDRIAWCWRSWSNVCDSDRIVPSPSRSASGPWCWVGRSVMFLFDCWLAGWPFISNPWCGSSVGH</sequence>
<evidence type="ECO:0000313" key="2">
    <source>
        <dbReference type="Proteomes" id="UP000823674"/>
    </source>
</evidence>
<keyword evidence="2" id="KW-1185">Reference proteome</keyword>
<dbReference type="Proteomes" id="UP000823674">
    <property type="component" value="Unassembled WGS sequence"/>
</dbReference>
<accession>A0ABQ7KJH5</accession>
<gene>
    <name evidence="1" type="primary">A05p027650.1_BraROA</name>
    <name evidence="1" type="ORF">IGI04_042989</name>
</gene>
<dbReference type="EMBL" id="JADBGQ010000136">
    <property type="protein sequence ID" value="KAG5373691.1"/>
    <property type="molecule type" value="Genomic_DNA"/>
</dbReference>
<protein>
    <submittedName>
        <fullName evidence="1">Uncharacterized protein</fullName>
    </submittedName>
</protein>
<proteinExistence type="predicted"/>
<feature type="non-terminal residue" evidence="1">
    <location>
        <position position="522"/>
    </location>
</feature>
<name>A0ABQ7KJH5_BRACM</name>
<comment type="caution">
    <text evidence="1">The sequence shown here is derived from an EMBL/GenBank/DDBJ whole genome shotgun (WGS) entry which is preliminary data.</text>
</comment>
<reference evidence="1 2" key="1">
    <citation type="submission" date="2021-03" db="EMBL/GenBank/DDBJ databases">
        <authorList>
            <person name="King G.J."/>
            <person name="Bancroft I."/>
            <person name="Baten A."/>
            <person name="Bloomfield J."/>
            <person name="Borpatragohain P."/>
            <person name="He Z."/>
            <person name="Irish N."/>
            <person name="Irwin J."/>
            <person name="Liu K."/>
            <person name="Mauleon R.P."/>
            <person name="Moore J."/>
            <person name="Morris R."/>
            <person name="Ostergaard L."/>
            <person name="Wang B."/>
            <person name="Wells R."/>
        </authorList>
    </citation>
    <scope>NUCLEOTIDE SEQUENCE [LARGE SCALE GENOMIC DNA]</scope>
    <source>
        <strain evidence="1">R-o-18</strain>
        <tissue evidence="1">Leaf</tissue>
    </source>
</reference>
<organism evidence="1 2">
    <name type="scientific">Brassica rapa subsp. trilocularis</name>
    <dbReference type="NCBI Taxonomy" id="1813537"/>
    <lineage>
        <taxon>Eukaryota</taxon>
        <taxon>Viridiplantae</taxon>
        <taxon>Streptophyta</taxon>
        <taxon>Embryophyta</taxon>
        <taxon>Tracheophyta</taxon>
        <taxon>Spermatophyta</taxon>
        <taxon>Magnoliopsida</taxon>
        <taxon>eudicotyledons</taxon>
        <taxon>Gunneridae</taxon>
        <taxon>Pentapetalae</taxon>
        <taxon>rosids</taxon>
        <taxon>malvids</taxon>
        <taxon>Brassicales</taxon>
        <taxon>Brassicaceae</taxon>
        <taxon>Brassiceae</taxon>
        <taxon>Brassica</taxon>
    </lineage>
</organism>
<evidence type="ECO:0000313" key="1">
    <source>
        <dbReference type="EMBL" id="KAG5373691.1"/>
    </source>
</evidence>